<reference evidence="2" key="1">
    <citation type="submission" date="2020-01" db="EMBL/GenBank/DDBJ databases">
        <authorList>
            <person name="Mishra B."/>
        </authorList>
    </citation>
    <scope>NUCLEOTIDE SEQUENCE [LARGE SCALE GENOMIC DNA]</scope>
</reference>
<sequence>MSEHVMRKSGVHGYEGAWLSRWTQSGGRFELQAHHSNRNAKCSTIINLQEDGHQLSKGSTSSMKLKGKILSGCLDLSPNPDLNKRPLIVGDRGNSIDGEEGETSSSATKSMDAKDFLSDNTNMFKEGKRIRLDPETTDSRSNVKRLKSNALDDYTGNETKSMIVVKGPSGEKVSYFFHRILKCEINKPFRPQIKSLNMGRGEEEKENVMLHPWIQRWSGKKAAETHVQGGDRKGTVLEKQFPSVAAMALMGKALRRFKPEWS</sequence>
<keyword evidence="3" id="KW-1185">Reference proteome</keyword>
<name>A0A6D2HUH2_9BRAS</name>
<organism evidence="2 3">
    <name type="scientific">Microthlaspi erraticum</name>
    <dbReference type="NCBI Taxonomy" id="1685480"/>
    <lineage>
        <taxon>Eukaryota</taxon>
        <taxon>Viridiplantae</taxon>
        <taxon>Streptophyta</taxon>
        <taxon>Embryophyta</taxon>
        <taxon>Tracheophyta</taxon>
        <taxon>Spermatophyta</taxon>
        <taxon>Magnoliopsida</taxon>
        <taxon>eudicotyledons</taxon>
        <taxon>Gunneridae</taxon>
        <taxon>Pentapetalae</taxon>
        <taxon>rosids</taxon>
        <taxon>malvids</taxon>
        <taxon>Brassicales</taxon>
        <taxon>Brassicaceae</taxon>
        <taxon>Coluteocarpeae</taxon>
        <taxon>Microthlaspi</taxon>
    </lineage>
</organism>
<dbReference type="PANTHER" id="PTHR36062:SF1">
    <property type="entry name" value="OS01G0687300 PROTEIN"/>
    <property type="match status" value="1"/>
</dbReference>
<comment type="caution">
    <text evidence="2">The sequence shown here is derived from an EMBL/GenBank/DDBJ whole genome shotgun (WGS) entry which is preliminary data.</text>
</comment>
<dbReference type="EMBL" id="CACVBM020000499">
    <property type="protein sequence ID" value="CAA7019889.1"/>
    <property type="molecule type" value="Genomic_DNA"/>
</dbReference>
<dbReference type="PANTHER" id="PTHR36062">
    <property type="entry name" value="OS01G0687300 PROTEIN"/>
    <property type="match status" value="1"/>
</dbReference>
<evidence type="ECO:0000313" key="2">
    <source>
        <dbReference type="EMBL" id="CAA7019889.1"/>
    </source>
</evidence>
<dbReference type="GO" id="GO:0010099">
    <property type="term" value="P:regulation of photomorphogenesis"/>
    <property type="evidence" value="ECO:0007669"/>
    <property type="project" value="InterPro"/>
</dbReference>
<evidence type="ECO:0000256" key="1">
    <source>
        <dbReference type="SAM" id="MobiDB-lite"/>
    </source>
</evidence>
<dbReference type="Proteomes" id="UP000467841">
    <property type="component" value="Unassembled WGS sequence"/>
</dbReference>
<gene>
    <name evidence="2" type="ORF">MERR_LOCUS7124</name>
</gene>
<proteinExistence type="predicted"/>
<accession>A0A6D2HUH2</accession>
<evidence type="ECO:0000313" key="3">
    <source>
        <dbReference type="Proteomes" id="UP000467841"/>
    </source>
</evidence>
<dbReference type="InterPro" id="IPR037476">
    <property type="entry name" value="PCH1"/>
</dbReference>
<protein>
    <submittedName>
        <fullName evidence="2">Uncharacterized protein</fullName>
    </submittedName>
</protein>
<dbReference type="AlphaFoldDB" id="A0A6D2HUH2"/>
<dbReference type="OrthoDB" id="649277at2759"/>
<feature type="region of interest" description="Disordered" evidence="1">
    <location>
        <begin position="84"/>
        <end position="118"/>
    </location>
</feature>